<keyword evidence="7" id="KW-0464">Manganese</keyword>
<dbReference type="InterPro" id="IPR015797">
    <property type="entry name" value="NUDIX_hydrolase-like_dom_sf"/>
</dbReference>
<dbReference type="SUPFAM" id="SSF55811">
    <property type="entry name" value="Nudix"/>
    <property type="match status" value="1"/>
</dbReference>
<dbReference type="Pfam" id="PF00293">
    <property type="entry name" value="NUDIX"/>
    <property type="match status" value="1"/>
</dbReference>
<evidence type="ECO:0000313" key="10">
    <source>
        <dbReference type="Proteomes" id="UP000601768"/>
    </source>
</evidence>
<dbReference type="InterPro" id="IPR000059">
    <property type="entry name" value="NUDIX_hydrolase_NudL_CS"/>
</dbReference>
<protein>
    <submittedName>
        <fullName evidence="9">CoA pyrophosphatase</fullName>
    </submittedName>
</protein>
<sequence>MDKAQFLSRFVSQVAQQWQPEYPLKQQARQAAVLIPVIERDKLTLLFTKRAAHLKHHPGQISFPGGRAEPNDLSLKHTALRETQEEIGLDAQQINVIGQLPSFKTVSRYQVTPYVGLIKPPLTLQTDPGEVEDTFEVPLAYLINPQNHLVEHIQRNGQRFPVNLIQYRNQSIWGLTAAFILNLSAILNH</sequence>
<evidence type="ECO:0000256" key="6">
    <source>
        <dbReference type="ARBA" id="ARBA00022842"/>
    </source>
</evidence>
<evidence type="ECO:0000256" key="4">
    <source>
        <dbReference type="ARBA" id="ARBA00022723"/>
    </source>
</evidence>
<comment type="caution">
    <text evidence="9">The sequence shown here is derived from an EMBL/GenBank/DDBJ whole genome shotgun (WGS) entry which is preliminary data.</text>
</comment>
<evidence type="ECO:0000256" key="2">
    <source>
        <dbReference type="ARBA" id="ARBA00001946"/>
    </source>
</evidence>
<feature type="domain" description="Nudix hydrolase" evidence="8">
    <location>
        <begin position="28"/>
        <end position="162"/>
    </location>
</feature>
<evidence type="ECO:0000256" key="5">
    <source>
        <dbReference type="ARBA" id="ARBA00022801"/>
    </source>
</evidence>
<evidence type="ECO:0000256" key="7">
    <source>
        <dbReference type="ARBA" id="ARBA00023211"/>
    </source>
</evidence>
<dbReference type="Gene3D" id="3.90.79.10">
    <property type="entry name" value="Nucleoside Triphosphate Pyrophosphohydrolase"/>
    <property type="match status" value="1"/>
</dbReference>
<comment type="cofactor">
    <cofactor evidence="2">
        <name>Mg(2+)</name>
        <dbReference type="ChEBI" id="CHEBI:18420"/>
    </cofactor>
</comment>
<dbReference type="PANTHER" id="PTHR12992:SF11">
    <property type="entry name" value="MITOCHONDRIAL COENZYME A DIPHOSPHATASE NUDT8"/>
    <property type="match status" value="1"/>
</dbReference>
<name>A0A8J6IRI3_9ALTE</name>
<comment type="similarity">
    <text evidence="3">Belongs to the Nudix hydrolase family. PCD1 subfamily.</text>
</comment>
<dbReference type="GO" id="GO:0000287">
    <property type="term" value="F:magnesium ion binding"/>
    <property type="evidence" value="ECO:0007669"/>
    <property type="project" value="InterPro"/>
</dbReference>
<reference evidence="9" key="2">
    <citation type="submission" date="2020-08" db="EMBL/GenBank/DDBJ databases">
        <authorList>
            <person name="Lai Q."/>
        </authorList>
    </citation>
    <scope>NUCLEOTIDE SEQUENCE</scope>
    <source>
        <strain evidence="9">S27-2</strain>
    </source>
</reference>
<keyword evidence="6" id="KW-0460">Magnesium</keyword>
<comment type="cofactor">
    <cofactor evidence="1">
        <name>Mn(2+)</name>
        <dbReference type="ChEBI" id="CHEBI:29035"/>
    </cofactor>
</comment>
<dbReference type="Proteomes" id="UP000601768">
    <property type="component" value="Unassembled WGS sequence"/>
</dbReference>
<keyword evidence="5" id="KW-0378">Hydrolase</keyword>
<dbReference type="GO" id="GO:0030145">
    <property type="term" value="F:manganese ion binding"/>
    <property type="evidence" value="ECO:0007669"/>
    <property type="project" value="InterPro"/>
</dbReference>
<evidence type="ECO:0000256" key="3">
    <source>
        <dbReference type="ARBA" id="ARBA00006506"/>
    </source>
</evidence>
<dbReference type="InterPro" id="IPR045121">
    <property type="entry name" value="CoAse"/>
</dbReference>
<dbReference type="GO" id="GO:0009132">
    <property type="term" value="P:nucleoside diphosphate metabolic process"/>
    <property type="evidence" value="ECO:0007669"/>
    <property type="project" value="InterPro"/>
</dbReference>
<dbReference type="NCBIfam" id="NF007980">
    <property type="entry name" value="PRK10707.1"/>
    <property type="match status" value="1"/>
</dbReference>
<gene>
    <name evidence="9" type="ORF">H8B19_01015</name>
</gene>
<proteinExistence type="inferred from homology"/>
<evidence type="ECO:0000256" key="1">
    <source>
        <dbReference type="ARBA" id="ARBA00001936"/>
    </source>
</evidence>
<evidence type="ECO:0000259" key="8">
    <source>
        <dbReference type="PROSITE" id="PS51462"/>
    </source>
</evidence>
<dbReference type="PROSITE" id="PS01293">
    <property type="entry name" value="NUDIX_COA"/>
    <property type="match status" value="1"/>
</dbReference>
<accession>A0A8J6IRI3</accession>
<evidence type="ECO:0000313" key="9">
    <source>
        <dbReference type="EMBL" id="MBC3764442.1"/>
    </source>
</evidence>
<reference evidence="9" key="1">
    <citation type="journal article" date="2018" name="Int. J. Syst. Evol. Microbiol.">
        <title>Neptunicella marina gen. nov., sp. nov., isolated from surface seawater.</title>
        <authorList>
            <person name="Liu X."/>
            <person name="Lai Q."/>
            <person name="Du Y."/>
            <person name="Zhang X."/>
            <person name="Liu Z."/>
            <person name="Sun F."/>
            <person name="Shao Z."/>
        </authorList>
    </citation>
    <scope>NUCLEOTIDE SEQUENCE</scope>
    <source>
        <strain evidence="9">S27-2</strain>
    </source>
</reference>
<dbReference type="PANTHER" id="PTHR12992">
    <property type="entry name" value="NUDIX HYDROLASE"/>
    <property type="match status" value="1"/>
</dbReference>
<dbReference type="RefSeq" id="WP_186504915.1">
    <property type="nucleotide sequence ID" value="NZ_JACNEP010000001.1"/>
</dbReference>
<dbReference type="EMBL" id="JACNEP010000001">
    <property type="protein sequence ID" value="MBC3764442.1"/>
    <property type="molecule type" value="Genomic_DNA"/>
</dbReference>
<keyword evidence="4" id="KW-0479">Metal-binding</keyword>
<dbReference type="InterPro" id="IPR000086">
    <property type="entry name" value="NUDIX_hydrolase_dom"/>
</dbReference>
<keyword evidence="10" id="KW-1185">Reference proteome</keyword>
<dbReference type="CDD" id="cd03426">
    <property type="entry name" value="NUDIX_CoAse_Nudt7"/>
    <property type="match status" value="1"/>
</dbReference>
<dbReference type="PROSITE" id="PS51462">
    <property type="entry name" value="NUDIX"/>
    <property type="match status" value="1"/>
</dbReference>
<organism evidence="9 10">
    <name type="scientific">Neptunicella marina</name>
    <dbReference type="NCBI Taxonomy" id="2125989"/>
    <lineage>
        <taxon>Bacteria</taxon>
        <taxon>Pseudomonadati</taxon>
        <taxon>Pseudomonadota</taxon>
        <taxon>Gammaproteobacteria</taxon>
        <taxon>Alteromonadales</taxon>
        <taxon>Alteromonadaceae</taxon>
        <taxon>Neptunicella</taxon>
    </lineage>
</organism>
<dbReference type="GO" id="GO:0010945">
    <property type="term" value="F:coenzyme A diphosphatase activity"/>
    <property type="evidence" value="ECO:0007669"/>
    <property type="project" value="InterPro"/>
</dbReference>
<dbReference type="AlphaFoldDB" id="A0A8J6IRI3"/>